<organism evidence="7 8">
    <name type="scientific">Stichopus japonicus</name>
    <name type="common">Sea cucumber</name>
    <dbReference type="NCBI Taxonomy" id="307972"/>
    <lineage>
        <taxon>Eukaryota</taxon>
        <taxon>Metazoa</taxon>
        <taxon>Echinodermata</taxon>
        <taxon>Eleutherozoa</taxon>
        <taxon>Echinozoa</taxon>
        <taxon>Holothuroidea</taxon>
        <taxon>Aspidochirotacea</taxon>
        <taxon>Aspidochirotida</taxon>
        <taxon>Stichopodidae</taxon>
        <taxon>Apostichopus</taxon>
    </lineage>
</organism>
<dbReference type="OrthoDB" id="6407541at2759"/>
<evidence type="ECO:0000313" key="7">
    <source>
        <dbReference type="EMBL" id="PIK47358.1"/>
    </source>
</evidence>
<dbReference type="SMART" id="SM00194">
    <property type="entry name" value="PTPc"/>
    <property type="match status" value="1"/>
</dbReference>
<evidence type="ECO:0000256" key="4">
    <source>
        <dbReference type="ARBA" id="ARBA00022912"/>
    </source>
</evidence>
<dbReference type="PROSITE" id="PS50056">
    <property type="entry name" value="TYR_PHOSPHATASE_2"/>
    <property type="match status" value="1"/>
</dbReference>
<dbReference type="PROSITE" id="PS50055">
    <property type="entry name" value="TYR_PHOSPHATASE_PTP"/>
    <property type="match status" value="1"/>
</dbReference>
<evidence type="ECO:0000256" key="2">
    <source>
        <dbReference type="ARBA" id="ARBA00013064"/>
    </source>
</evidence>
<feature type="domain" description="Tyrosine-protein phosphatase" evidence="5">
    <location>
        <begin position="1"/>
        <end position="142"/>
    </location>
</feature>
<sequence>MTSYLLSSQTCVQYWPDRGSLQYGIMTVTCLATEQQSDYVKRTFDVTLNDSANVISVTHLQLEQWPPNGSPQSVIRLITDAQKLQKEANVEKPLVVHCINGFGRSGVFVTVQSEMERIRATGLVDIFATVKKLRNEHQHMMRKKVGTNCNWTRWLRKPGGDIHGSER</sequence>
<evidence type="ECO:0000259" key="6">
    <source>
        <dbReference type="PROSITE" id="PS50056"/>
    </source>
</evidence>
<dbReference type="Gene3D" id="3.90.190.10">
    <property type="entry name" value="Protein tyrosine phosphatase superfamily"/>
    <property type="match status" value="1"/>
</dbReference>
<gene>
    <name evidence="7" type="ORF">BSL78_15774</name>
</gene>
<evidence type="ECO:0000313" key="8">
    <source>
        <dbReference type="Proteomes" id="UP000230750"/>
    </source>
</evidence>
<dbReference type="STRING" id="307972.A0A2G8KH82"/>
<comment type="similarity">
    <text evidence="1">Belongs to the protein-tyrosine phosphatase family.</text>
</comment>
<dbReference type="InterPro" id="IPR029021">
    <property type="entry name" value="Prot-tyrosine_phosphatase-like"/>
</dbReference>
<reference evidence="7 8" key="1">
    <citation type="journal article" date="2017" name="PLoS Biol.">
        <title>The sea cucumber genome provides insights into morphological evolution and visceral regeneration.</title>
        <authorList>
            <person name="Zhang X."/>
            <person name="Sun L."/>
            <person name="Yuan J."/>
            <person name="Sun Y."/>
            <person name="Gao Y."/>
            <person name="Zhang L."/>
            <person name="Li S."/>
            <person name="Dai H."/>
            <person name="Hamel J.F."/>
            <person name="Liu C."/>
            <person name="Yu Y."/>
            <person name="Liu S."/>
            <person name="Lin W."/>
            <person name="Guo K."/>
            <person name="Jin S."/>
            <person name="Xu P."/>
            <person name="Storey K.B."/>
            <person name="Huan P."/>
            <person name="Zhang T."/>
            <person name="Zhou Y."/>
            <person name="Zhang J."/>
            <person name="Lin C."/>
            <person name="Li X."/>
            <person name="Xing L."/>
            <person name="Huo D."/>
            <person name="Sun M."/>
            <person name="Wang L."/>
            <person name="Mercier A."/>
            <person name="Li F."/>
            <person name="Yang H."/>
            <person name="Xiang J."/>
        </authorList>
    </citation>
    <scope>NUCLEOTIDE SEQUENCE [LARGE SCALE GENOMIC DNA]</scope>
    <source>
        <strain evidence="7">Shaxun</strain>
        <tissue evidence="7">Muscle</tissue>
    </source>
</reference>
<name>A0A2G8KH82_STIJA</name>
<dbReference type="GO" id="GO:0004725">
    <property type="term" value="F:protein tyrosine phosphatase activity"/>
    <property type="evidence" value="ECO:0007669"/>
    <property type="project" value="UniProtKB-EC"/>
</dbReference>
<feature type="domain" description="Tyrosine specific protein phosphatases" evidence="6">
    <location>
        <begin position="72"/>
        <end position="142"/>
    </location>
</feature>
<proteinExistence type="inferred from homology"/>
<dbReference type="EMBL" id="MRZV01000585">
    <property type="protein sequence ID" value="PIK47358.1"/>
    <property type="molecule type" value="Genomic_DNA"/>
</dbReference>
<accession>A0A2G8KH82</accession>
<dbReference type="PRINTS" id="PR00700">
    <property type="entry name" value="PRTYPHPHTASE"/>
</dbReference>
<dbReference type="SUPFAM" id="SSF52799">
    <property type="entry name" value="(Phosphotyrosine protein) phosphatases II"/>
    <property type="match status" value="1"/>
</dbReference>
<protein>
    <recommendedName>
        <fullName evidence="2">protein-tyrosine-phosphatase</fullName>
        <ecNumber evidence="2">3.1.3.48</ecNumber>
    </recommendedName>
</protein>
<dbReference type="Pfam" id="PF00102">
    <property type="entry name" value="Y_phosphatase"/>
    <property type="match status" value="1"/>
</dbReference>
<keyword evidence="7" id="KW-0675">Receptor</keyword>
<dbReference type="InterPro" id="IPR000242">
    <property type="entry name" value="PTP_cat"/>
</dbReference>
<dbReference type="InterPro" id="IPR003595">
    <property type="entry name" value="Tyr_Pase_cat"/>
</dbReference>
<dbReference type="PROSITE" id="PS00383">
    <property type="entry name" value="TYR_PHOSPHATASE_1"/>
    <property type="match status" value="1"/>
</dbReference>
<comment type="caution">
    <text evidence="7">The sequence shown here is derived from an EMBL/GenBank/DDBJ whole genome shotgun (WGS) entry which is preliminary data.</text>
</comment>
<evidence type="ECO:0000256" key="1">
    <source>
        <dbReference type="ARBA" id="ARBA00009580"/>
    </source>
</evidence>
<keyword evidence="8" id="KW-1185">Reference proteome</keyword>
<dbReference type="AlphaFoldDB" id="A0A2G8KH82"/>
<dbReference type="Proteomes" id="UP000230750">
    <property type="component" value="Unassembled WGS sequence"/>
</dbReference>
<evidence type="ECO:0000259" key="5">
    <source>
        <dbReference type="PROSITE" id="PS50055"/>
    </source>
</evidence>
<dbReference type="InterPro" id="IPR000387">
    <property type="entry name" value="Tyr_Pase_dom"/>
</dbReference>
<keyword evidence="4" id="KW-0904">Protein phosphatase</keyword>
<keyword evidence="3" id="KW-0378">Hydrolase</keyword>
<dbReference type="PANTHER" id="PTHR19134:SF562">
    <property type="entry name" value="PROTEIN-TYROSINE-PHOSPHATASE"/>
    <property type="match status" value="1"/>
</dbReference>
<evidence type="ECO:0000256" key="3">
    <source>
        <dbReference type="ARBA" id="ARBA00022801"/>
    </source>
</evidence>
<dbReference type="InterPro" id="IPR050348">
    <property type="entry name" value="Protein-Tyr_Phosphatase"/>
</dbReference>
<dbReference type="PANTHER" id="PTHR19134">
    <property type="entry name" value="RECEPTOR-TYPE TYROSINE-PROTEIN PHOSPHATASE"/>
    <property type="match status" value="1"/>
</dbReference>
<dbReference type="CDD" id="cd00047">
    <property type="entry name" value="PTPc"/>
    <property type="match status" value="1"/>
</dbReference>
<dbReference type="EC" id="3.1.3.48" evidence="2"/>
<dbReference type="InterPro" id="IPR016130">
    <property type="entry name" value="Tyr_Pase_AS"/>
</dbReference>
<dbReference type="SMART" id="SM00404">
    <property type="entry name" value="PTPc_motif"/>
    <property type="match status" value="1"/>
</dbReference>